<reference evidence="2" key="1">
    <citation type="submission" date="2014-09" db="EMBL/GenBank/DDBJ databases">
        <authorList>
            <person name="Magalhaes I.L.F."/>
            <person name="Oliveira U."/>
            <person name="Santos F.R."/>
            <person name="Vidigal T.H.D.A."/>
            <person name="Brescovit A.D."/>
            <person name="Santos A.J."/>
        </authorList>
    </citation>
    <scope>NUCLEOTIDE SEQUENCE</scope>
    <source>
        <tissue evidence="2">Shoot tissue taken approximately 20 cm above the soil surface</tissue>
    </source>
</reference>
<name>A0A0A9GRG9_ARUDO</name>
<dbReference type="EMBL" id="GBRH01170141">
    <property type="protein sequence ID" value="JAE27755.1"/>
    <property type="molecule type" value="Transcribed_RNA"/>
</dbReference>
<evidence type="ECO:0000313" key="2">
    <source>
        <dbReference type="EMBL" id="JAE27755.1"/>
    </source>
</evidence>
<reference evidence="2" key="2">
    <citation type="journal article" date="2015" name="Data Brief">
        <title>Shoot transcriptome of the giant reed, Arundo donax.</title>
        <authorList>
            <person name="Barrero R.A."/>
            <person name="Guerrero F.D."/>
            <person name="Moolhuijzen P."/>
            <person name="Goolsby J.A."/>
            <person name="Tidwell J."/>
            <person name="Bellgard S.E."/>
            <person name="Bellgard M.I."/>
        </authorList>
    </citation>
    <scope>NUCLEOTIDE SEQUENCE</scope>
    <source>
        <tissue evidence="2">Shoot tissue taken approximately 20 cm above the soil surface</tissue>
    </source>
</reference>
<evidence type="ECO:0000256" key="1">
    <source>
        <dbReference type="SAM" id="MobiDB-lite"/>
    </source>
</evidence>
<sequence>MRRVRSTRCPKSSRSIPPPGSMTVAGGP</sequence>
<organism evidence="2">
    <name type="scientific">Arundo donax</name>
    <name type="common">Giant reed</name>
    <name type="synonym">Donax arundinaceus</name>
    <dbReference type="NCBI Taxonomy" id="35708"/>
    <lineage>
        <taxon>Eukaryota</taxon>
        <taxon>Viridiplantae</taxon>
        <taxon>Streptophyta</taxon>
        <taxon>Embryophyta</taxon>
        <taxon>Tracheophyta</taxon>
        <taxon>Spermatophyta</taxon>
        <taxon>Magnoliopsida</taxon>
        <taxon>Liliopsida</taxon>
        <taxon>Poales</taxon>
        <taxon>Poaceae</taxon>
        <taxon>PACMAD clade</taxon>
        <taxon>Arundinoideae</taxon>
        <taxon>Arundineae</taxon>
        <taxon>Arundo</taxon>
    </lineage>
</organism>
<protein>
    <submittedName>
        <fullName evidence="2">Uncharacterized protein</fullName>
    </submittedName>
</protein>
<accession>A0A0A9GRG9</accession>
<dbReference type="AlphaFoldDB" id="A0A0A9GRG9"/>
<feature type="region of interest" description="Disordered" evidence="1">
    <location>
        <begin position="1"/>
        <end position="28"/>
    </location>
</feature>
<proteinExistence type="predicted"/>